<sequence>MVTIDLFVTKTDRKGTDSKVPIDASDSGKLTCPVTALRYYISVAEAYFNKKFGQSDHVFLMEDGTPLTLKVFASILKEIVKYAVSGQRNVEAS</sequence>
<dbReference type="SUPFAM" id="SSF56349">
    <property type="entry name" value="DNA breaking-rejoining enzymes"/>
    <property type="match status" value="1"/>
</dbReference>
<evidence type="ECO:0000313" key="2">
    <source>
        <dbReference type="Proteomes" id="UP001431209"/>
    </source>
</evidence>
<dbReference type="InterPro" id="IPR011010">
    <property type="entry name" value="DNA_brk_join_enz"/>
</dbReference>
<dbReference type="AlphaFoldDB" id="A0AAW2Z7X8"/>
<keyword evidence="2" id="KW-1185">Reference proteome</keyword>
<comment type="caution">
    <text evidence="1">The sequence shown here is derived from an EMBL/GenBank/DDBJ whole genome shotgun (WGS) entry which is preliminary data.</text>
</comment>
<reference evidence="1 2" key="1">
    <citation type="submission" date="2024-03" db="EMBL/GenBank/DDBJ databases">
        <title>The Acrasis kona genome and developmental transcriptomes reveal deep origins of eukaryotic multicellular pathways.</title>
        <authorList>
            <person name="Sheikh S."/>
            <person name="Fu C.-J."/>
            <person name="Brown M.W."/>
            <person name="Baldauf S.L."/>
        </authorList>
    </citation>
    <scope>NUCLEOTIDE SEQUENCE [LARGE SCALE GENOMIC DNA]</scope>
    <source>
        <strain evidence="1 2">ATCC MYA-3509</strain>
    </source>
</reference>
<feature type="non-terminal residue" evidence="1">
    <location>
        <position position="93"/>
    </location>
</feature>
<dbReference type="GO" id="GO:0003677">
    <property type="term" value="F:DNA binding"/>
    <property type="evidence" value="ECO:0007669"/>
    <property type="project" value="InterPro"/>
</dbReference>
<gene>
    <name evidence="1" type="ORF">AKO1_003127</name>
</gene>
<dbReference type="EMBL" id="JAOPGA020001145">
    <property type="protein sequence ID" value="KAL0485514.1"/>
    <property type="molecule type" value="Genomic_DNA"/>
</dbReference>
<organism evidence="1 2">
    <name type="scientific">Acrasis kona</name>
    <dbReference type="NCBI Taxonomy" id="1008807"/>
    <lineage>
        <taxon>Eukaryota</taxon>
        <taxon>Discoba</taxon>
        <taxon>Heterolobosea</taxon>
        <taxon>Tetramitia</taxon>
        <taxon>Eutetramitia</taxon>
        <taxon>Acrasidae</taxon>
        <taxon>Acrasis</taxon>
    </lineage>
</organism>
<accession>A0AAW2Z7X8</accession>
<protein>
    <submittedName>
        <fullName evidence="1">Uncharacterized protein</fullName>
    </submittedName>
</protein>
<name>A0AAW2Z7X8_9EUKA</name>
<proteinExistence type="predicted"/>
<evidence type="ECO:0000313" key="1">
    <source>
        <dbReference type="EMBL" id="KAL0485514.1"/>
    </source>
</evidence>
<dbReference type="Proteomes" id="UP001431209">
    <property type="component" value="Unassembled WGS sequence"/>
</dbReference>